<comment type="caution">
    <text evidence="1">The sequence shown here is derived from an EMBL/GenBank/DDBJ whole genome shotgun (WGS) entry which is preliminary data.</text>
</comment>
<dbReference type="GO" id="GO:0006629">
    <property type="term" value="P:lipid metabolic process"/>
    <property type="evidence" value="ECO:0007669"/>
    <property type="project" value="InterPro"/>
</dbReference>
<keyword evidence="2" id="KW-1185">Reference proteome</keyword>
<dbReference type="OrthoDB" id="1461976at2759"/>
<dbReference type="GO" id="GO:0016491">
    <property type="term" value="F:oxidoreductase activity"/>
    <property type="evidence" value="ECO:0007669"/>
    <property type="project" value="InterPro"/>
</dbReference>
<protein>
    <submittedName>
        <fullName evidence="1">Oleate delta-12 desaturase</fullName>
    </submittedName>
</protein>
<proteinExistence type="predicted"/>
<reference evidence="1 2" key="1">
    <citation type="submission" date="2020-01" db="EMBL/GenBank/DDBJ databases">
        <title>Aspergillus terreus IFO 6365 whole genome shotgun sequence.</title>
        <authorList>
            <person name="Kanamasa S."/>
            <person name="Takahashi H."/>
        </authorList>
    </citation>
    <scope>NUCLEOTIDE SEQUENCE [LARGE SCALE GENOMIC DNA]</scope>
    <source>
        <strain evidence="1 2">IFO 6365</strain>
    </source>
</reference>
<organism evidence="1 2">
    <name type="scientific">Aspergillus terreus</name>
    <dbReference type="NCBI Taxonomy" id="33178"/>
    <lineage>
        <taxon>Eukaryota</taxon>
        <taxon>Fungi</taxon>
        <taxon>Dikarya</taxon>
        <taxon>Ascomycota</taxon>
        <taxon>Pezizomycotina</taxon>
        <taxon>Eurotiomycetes</taxon>
        <taxon>Eurotiomycetidae</taxon>
        <taxon>Eurotiales</taxon>
        <taxon>Aspergillaceae</taxon>
        <taxon>Aspergillus</taxon>
        <taxon>Aspergillus subgen. Circumdati</taxon>
    </lineage>
</organism>
<dbReference type="VEuPathDB" id="FungiDB:ATEG_09211"/>
<gene>
    <name evidence="1" type="ORF">ATEIFO6365_0004028900</name>
</gene>
<dbReference type="InterPro" id="IPR005804">
    <property type="entry name" value="FA_desaturase_dom"/>
</dbReference>
<evidence type="ECO:0000313" key="2">
    <source>
        <dbReference type="Proteomes" id="UP000452235"/>
    </source>
</evidence>
<dbReference type="EMBL" id="BLJY01000004">
    <property type="protein sequence ID" value="GFF15170.1"/>
    <property type="molecule type" value="Genomic_DNA"/>
</dbReference>
<dbReference type="InterPro" id="IPR012171">
    <property type="entry name" value="Fatty_acid_desaturase"/>
</dbReference>
<accession>A0A5M3YQ88</accession>
<name>A0A5M3YQ88_ASPTE</name>
<dbReference type="CDD" id="cd03507">
    <property type="entry name" value="Delta12-FADS-like"/>
    <property type="match status" value="1"/>
</dbReference>
<sequence length="394" mass="45110">MATSTMTLRKSPEVQEDESVPSLKTLKDAIPKDCFESSVVTSLLYLARDILYCAALTYAAFQIHLLPWLSLRVAAWTAYGFLQGCVGTGLWILAHECGHGAFSRYQGFNDFVGWATHSFLMVPYFSWKFTHARHHRYTGHMEKDTVFVPWTDDQLAQKKNVRLEQLKHLAEETPIVSFVQLVAHQLFGWQLYLLVNVTAGAKSCPDGSAEVWPASHFNPFSRLFTSSQWIYIALSDLGLAIMGAVLYYAATQIGAWNVVLLYVVPYFWVHHWLIAITYLQHTHPAVPHYTAETWTYTKGALATIDRTTGFIGRHFFHEIIDYHVVHHLFSRIPFYKAERATKAIQPLLGENYHEQKDESFLYSLMMTFRKCIYVSDKGRGMPGVLHFVRADESQ</sequence>
<dbReference type="Proteomes" id="UP000452235">
    <property type="component" value="Unassembled WGS sequence"/>
</dbReference>
<dbReference type="PANTHER" id="PTHR32100">
    <property type="entry name" value="OMEGA-6 FATTY ACID DESATURASE, CHLOROPLASTIC"/>
    <property type="match status" value="1"/>
</dbReference>
<evidence type="ECO:0000313" key="1">
    <source>
        <dbReference type="EMBL" id="GFF15170.1"/>
    </source>
</evidence>
<dbReference type="Pfam" id="PF00487">
    <property type="entry name" value="FA_desaturase"/>
    <property type="match status" value="1"/>
</dbReference>
<dbReference type="AlphaFoldDB" id="A0A5M3YQ88"/>